<keyword evidence="2" id="KW-0813">Transport</keyword>
<gene>
    <name evidence="9" type="ORF">H0H81_002991</name>
</gene>
<protein>
    <recommendedName>
        <fullName evidence="8">Major facilitator superfamily (MFS) profile domain-containing protein</fullName>
    </recommendedName>
</protein>
<evidence type="ECO:0000256" key="1">
    <source>
        <dbReference type="ARBA" id="ARBA00004141"/>
    </source>
</evidence>
<dbReference type="EMBL" id="JABCKI010005799">
    <property type="protein sequence ID" value="KAG5637852.1"/>
    <property type="molecule type" value="Genomic_DNA"/>
</dbReference>
<feature type="transmembrane region" description="Helical" evidence="7">
    <location>
        <begin position="85"/>
        <end position="107"/>
    </location>
</feature>
<dbReference type="SUPFAM" id="SSF103473">
    <property type="entry name" value="MFS general substrate transporter"/>
    <property type="match status" value="1"/>
</dbReference>
<dbReference type="Proteomes" id="UP000717328">
    <property type="component" value="Unassembled WGS sequence"/>
</dbReference>
<reference evidence="9" key="1">
    <citation type="submission" date="2021-02" db="EMBL/GenBank/DDBJ databases">
        <authorList>
            <person name="Nieuwenhuis M."/>
            <person name="Van De Peppel L.J.J."/>
        </authorList>
    </citation>
    <scope>NUCLEOTIDE SEQUENCE</scope>
    <source>
        <strain evidence="9">D49</strain>
    </source>
</reference>
<keyword evidence="3 7" id="KW-0812">Transmembrane</keyword>
<evidence type="ECO:0000256" key="6">
    <source>
        <dbReference type="SAM" id="MobiDB-lite"/>
    </source>
</evidence>
<keyword evidence="5 7" id="KW-0472">Membrane</keyword>
<feature type="transmembrane region" description="Helical" evidence="7">
    <location>
        <begin position="355"/>
        <end position="376"/>
    </location>
</feature>
<evidence type="ECO:0000256" key="4">
    <source>
        <dbReference type="ARBA" id="ARBA00022989"/>
    </source>
</evidence>
<dbReference type="AlphaFoldDB" id="A0A9P7FZA6"/>
<organism evidence="9 10">
    <name type="scientific">Sphagnurus paluster</name>
    <dbReference type="NCBI Taxonomy" id="117069"/>
    <lineage>
        <taxon>Eukaryota</taxon>
        <taxon>Fungi</taxon>
        <taxon>Dikarya</taxon>
        <taxon>Basidiomycota</taxon>
        <taxon>Agaricomycotina</taxon>
        <taxon>Agaricomycetes</taxon>
        <taxon>Agaricomycetidae</taxon>
        <taxon>Agaricales</taxon>
        <taxon>Tricholomatineae</taxon>
        <taxon>Lyophyllaceae</taxon>
        <taxon>Sphagnurus</taxon>
    </lineage>
</organism>
<feature type="transmembrane region" description="Helical" evidence="7">
    <location>
        <begin position="207"/>
        <end position="229"/>
    </location>
</feature>
<evidence type="ECO:0000256" key="5">
    <source>
        <dbReference type="ARBA" id="ARBA00023136"/>
    </source>
</evidence>
<feature type="transmembrane region" description="Helical" evidence="7">
    <location>
        <begin position="114"/>
        <end position="134"/>
    </location>
</feature>
<reference evidence="9" key="2">
    <citation type="submission" date="2021-10" db="EMBL/GenBank/DDBJ databases">
        <title>Phylogenomics reveals ancestral predisposition of the termite-cultivated fungus Termitomyces towards a domesticated lifestyle.</title>
        <authorList>
            <person name="Auxier B."/>
            <person name="Grum-Grzhimaylo A."/>
            <person name="Cardenas M.E."/>
            <person name="Lodge J.D."/>
            <person name="Laessoe T."/>
            <person name="Pedersen O."/>
            <person name="Smith M.E."/>
            <person name="Kuyper T.W."/>
            <person name="Franco-Molano E.A."/>
            <person name="Baroni T.J."/>
            <person name="Aanen D.K."/>
        </authorList>
    </citation>
    <scope>NUCLEOTIDE SEQUENCE</scope>
    <source>
        <strain evidence="9">D49</strain>
    </source>
</reference>
<evidence type="ECO:0000256" key="2">
    <source>
        <dbReference type="ARBA" id="ARBA00022448"/>
    </source>
</evidence>
<keyword evidence="4 7" id="KW-1133">Transmembrane helix</keyword>
<sequence>MADKRDSYSNADLKETSKDGSSEKSEEPCFIDAAFERRTMRYVDWRILPLLALLYSFALIDRVNLGAAYTAGMAADLGLKKGSRYSIVSCLYFVPHILLQLPGTVILRKFGARNWLTFIVIGWGAVELGMGFVPSWGWLILTRLLLGCLESSFFASMVFIISTWYKRHEVQTRLGAFTVMANTMGGISPLLAYAFSLLNGKLGIRGWRWIFIIEGAITIALGLMTCFFIPDFPDQNRFLTSEQTALVLKRIEDDRGDSIPDSITREKVFKHLGDWTLWAYGMMFLCTSVSNYAEAYFISIILEGLGYSAKRALLLSNPPSRTVQSALTVSLGAASGIIATTVYRAKDAPHYRPGLSVSIGAQCLLIIIVGMMTWHFNRLNRLSREGKLKKPLEGQPGFFYTL</sequence>
<evidence type="ECO:0000313" key="10">
    <source>
        <dbReference type="Proteomes" id="UP000717328"/>
    </source>
</evidence>
<dbReference type="Gene3D" id="1.20.1250.20">
    <property type="entry name" value="MFS general substrate transporter like domains"/>
    <property type="match status" value="1"/>
</dbReference>
<dbReference type="GO" id="GO:0016020">
    <property type="term" value="C:membrane"/>
    <property type="evidence" value="ECO:0007669"/>
    <property type="project" value="UniProtKB-SubCell"/>
</dbReference>
<dbReference type="InterPro" id="IPR036259">
    <property type="entry name" value="MFS_trans_sf"/>
</dbReference>
<feature type="domain" description="Major facilitator superfamily (MFS) profile" evidence="8">
    <location>
        <begin position="47"/>
        <end position="402"/>
    </location>
</feature>
<dbReference type="InterPro" id="IPR020846">
    <property type="entry name" value="MFS_dom"/>
</dbReference>
<dbReference type="Pfam" id="PF07690">
    <property type="entry name" value="MFS_1"/>
    <property type="match status" value="1"/>
</dbReference>
<feature type="region of interest" description="Disordered" evidence="6">
    <location>
        <begin position="1"/>
        <end position="25"/>
    </location>
</feature>
<dbReference type="InterPro" id="IPR011701">
    <property type="entry name" value="MFS"/>
</dbReference>
<evidence type="ECO:0000259" key="8">
    <source>
        <dbReference type="PROSITE" id="PS50850"/>
    </source>
</evidence>
<dbReference type="GO" id="GO:0022857">
    <property type="term" value="F:transmembrane transporter activity"/>
    <property type="evidence" value="ECO:0007669"/>
    <property type="project" value="InterPro"/>
</dbReference>
<evidence type="ECO:0000256" key="3">
    <source>
        <dbReference type="ARBA" id="ARBA00022692"/>
    </source>
</evidence>
<keyword evidence="10" id="KW-1185">Reference proteome</keyword>
<dbReference type="PROSITE" id="PS50850">
    <property type="entry name" value="MFS"/>
    <property type="match status" value="1"/>
</dbReference>
<dbReference type="OrthoDB" id="3639251at2759"/>
<accession>A0A9P7FZA6</accession>
<evidence type="ECO:0000256" key="7">
    <source>
        <dbReference type="SAM" id="Phobius"/>
    </source>
</evidence>
<proteinExistence type="predicted"/>
<dbReference type="PANTHER" id="PTHR43791:SF3">
    <property type="entry name" value="MAJOR FACILITATOR SUPERFAMILY (MFS) PROFILE DOMAIN-CONTAINING PROTEIN"/>
    <property type="match status" value="1"/>
</dbReference>
<feature type="transmembrane region" description="Helical" evidence="7">
    <location>
        <begin position="47"/>
        <end position="65"/>
    </location>
</feature>
<comment type="caution">
    <text evidence="9">The sequence shown here is derived from an EMBL/GenBank/DDBJ whole genome shotgun (WGS) entry which is preliminary data.</text>
</comment>
<feature type="transmembrane region" description="Helical" evidence="7">
    <location>
        <begin position="174"/>
        <end position="195"/>
    </location>
</feature>
<evidence type="ECO:0000313" key="9">
    <source>
        <dbReference type="EMBL" id="KAG5637852.1"/>
    </source>
</evidence>
<dbReference type="PANTHER" id="PTHR43791">
    <property type="entry name" value="PERMEASE-RELATED"/>
    <property type="match status" value="1"/>
</dbReference>
<dbReference type="FunFam" id="1.20.1250.20:FF:000018">
    <property type="entry name" value="MFS transporter permease"/>
    <property type="match status" value="1"/>
</dbReference>
<feature type="transmembrane region" description="Helical" evidence="7">
    <location>
        <begin position="140"/>
        <end position="162"/>
    </location>
</feature>
<name>A0A9P7FZA6_9AGAR</name>
<comment type="subcellular location">
    <subcellularLocation>
        <location evidence="1">Membrane</location>
        <topology evidence="1">Multi-pass membrane protein</topology>
    </subcellularLocation>
</comment>